<reference evidence="3" key="1">
    <citation type="journal article" date="2021" name="Proc. Natl. Acad. Sci. U.S.A.">
        <title>A Catalog of Tens of Thousands of Viruses from Human Metagenomes Reveals Hidden Associations with Chronic Diseases.</title>
        <authorList>
            <person name="Tisza M.J."/>
            <person name="Buck C.B."/>
        </authorList>
    </citation>
    <scope>NUCLEOTIDE SEQUENCE</scope>
    <source>
        <strain evidence="3">Ctnpt50</strain>
    </source>
</reference>
<dbReference type="InterPro" id="IPR011604">
    <property type="entry name" value="PDDEXK-like_dom_sf"/>
</dbReference>
<feature type="region of interest" description="Disordered" evidence="1">
    <location>
        <begin position="323"/>
        <end position="344"/>
    </location>
</feature>
<accession>A0A8S5SD89</accession>
<evidence type="ECO:0000313" key="3">
    <source>
        <dbReference type="EMBL" id="DAF48926.1"/>
    </source>
</evidence>
<name>A0A8S5SD89_9CAUD</name>
<sequence length="344" mass="40830">MLKKEQQKQPKFSYSRTEVYENCPYRYYLQYVKRHYISATSLAISYGTLLHKINQLQTEMLLAGKPIDYPMLKDYFQNVNIPKKSPKDKDGDIFGVNILRRMFPDDWEALDKTGRTFEEKAQAFLERGIYRQEEYLEEHPELKLFAAEMPFEYYFDKVLFTGSIDRVLQYRDDPKHFVIHDLKTSAEAYDDKKLTSPRQMWVYVGALKERFGADIQVDCEYEFPVAEEMRKAGTKGWEKRCETKMRKILDDIFNENWTAHPSPLCFYCAFCNNNPNQPTEAANLCPYYSLWTPQDRSFAVRLPWQGIEMDEIQHKKLEQLEALDDEFADEIEEEADKSDDDWDL</sequence>
<dbReference type="EMBL" id="BK032577">
    <property type="protein sequence ID" value="DAF48926.1"/>
    <property type="molecule type" value="Genomic_DNA"/>
</dbReference>
<evidence type="ECO:0000259" key="2">
    <source>
        <dbReference type="Pfam" id="PF12705"/>
    </source>
</evidence>
<evidence type="ECO:0000256" key="1">
    <source>
        <dbReference type="SAM" id="MobiDB-lite"/>
    </source>
</evidence>
<dbReference type="Gene3D" id="3.90.320.10">
    <property type="match status" value="1"/>
</dbReference>
<dbReference type="InterPro" id="IPR038726">
    <property type="entry name" value="PDDEXK_AddAB-type"/>
</dbReference>
<dbReference type="Pfam" id="PF12705">
    <property type="entry name" value="PDDEXK_1"/>
    <property type="match status" value="1"/>
</dbReference>
<protein>
    <submittedName>
        <fullName evidence="3">PD-(D/E)XK nuclease superfamily protein</fullName>
    </submittedName>
</protein>
<feature type="domain" description="PD-(D/E)XK endonuclease-like" evidence="2">
    <location>
        <begin position="12"/>
        <end position="270"/>
    </location>
</feature>
<organism evidence="3">
    <name type="scientific">Siphoviridae sp. ctnpt50</name>
    <dbReference type="NCBI Taxonomy" id="2827941"/>
    <lineage>
        <taxon>Viruses</taxon>
        <taxon>Duplodnaviria</taxon>
        <taxon>Heunggongvirae</taxon>
        <taxon>Uroviricota</taxon>
        <taxon>Caudoviricetes</taxon>
    </lineage>
</organism>
<proteinExistence type="predicted"/>